<accession>L0FWE4</accession>
<reference evidence="2" key="1">
    <citation type="submission" date="2012-02" db="EMBL/GenBank/DDBJ databases">
        <title>The complete genome of Echinicola vietnamensis DSM 17526.</title>
        <authorList>
            <person name="Lucas S."/>
            <person name="Copeland A."/>
            <person name="Lapidus A."/>
            <person name="Glavina del Rio T."/>
            <person name="Dalin E."/>
            <person name="Tice H."/>
            <person name="Bruce D."/>
            <person name="Goodwin L."/>
            <person name="Pitluck S."/>
            <person name="Peters L."/>
            <person name="Ovchinnikova G."/>
            <person name="Teshima H."/>
            <person name="Kyrpides N."/>
            <person name="Mavromatis K."/>
            <person name="Ivanova N."/>
            <person name="Brettin T."/>
            <person name="Detter J.C."/>
            <person name="Han C."/>
            <person name="Larimer F."/>
            <person name="Land M."/>
            <person name="Hauser L."/>
            <person name="Markowitz V."/>
            <person name="Cheng J.-F."/>
            <person name="Hugenholtz P."/>
            <person name="Woyke T."/>
            <person name="Wu D."/>
            <person name="Brambilla E."/>
            <person name="Klenk H.-P."/>
            <person name="Eisen J.A."/>
        </authorList>
    </citation>
    <scope>NUCLEOTIDE SEQUENCE [LARGE SCALE GENOMIC DNA]</scope>
    <source>
        <strain evidence="2">DSM 17526 / LMG 23754 / KMM 6221</strain>
    </source>
</reference>
<dbReference type="AlphaFoldDB" id="L0FWE4"/>
<evidence type="ECO:0000313" key="2">
    <source>
        <dbReference type="Proteomes" id="UP000010796"/>
    </source>
</evidence>
<dbReference type="PATRIC" id="fig|926556.3.peg.1429"/>
<protein>
    <submittedName>
        <fullName evidence="1">Phage/plasmid-related protein TIGR03299</fullName>
    </submittedName>
</protein>
<dbReference type="eggNOG" id="ENOG502Z7QU">
    <property type="taxonomic scope" value="Bacteria"/>
</dbReference>
<dbReference type="OrthoDB" id="576140at2"/>
<dbReference type="STRING" id="926556.Echvi_1348"/>
<evidence type="ECO:0000313" key="1">
    <source>
        <dbReference type="EMBL" id="AGA77617.1"/>
    </source>
</evidence>
<dbReference type="EMBL" id="CP003346">
    <property type="protein sequence ID" value="AGA77617.1"/>
    <property type="molecule type" value="Genomic_DNA"/>
</dbReference>
<dbReference type="RefSeq" id="WP_015265181.1">
    <property type="nucleotide sequence ID" value="NC_019904.1"/>
</dbReference>
<name>L0FWE4_ECHVK</name>
<proteinExistence type="predicted"/>
<dbReference type="NCBIfam" id="TIGR03299">
    <property type="entry name" value="LGT_TIGR03299"/>
    <property type="match status" value="1"/>
</dbReference>
<dbReference type="Pfam" id="PF06067">
    <property type="entry name" value="DUF932"/>
    <property type="match status" value="1"/>
</dbReference>
<dbReference type="KEGG" id="evi:Echvi_1348"/>
<sequence>MGHNIHFNESTGRHSFFSVKKPAWHKLGQVVEDYPTSKEAIQFAGLDYKVVKTPLFTTTSQMAVGEEGLNHQDLSLPVHSHFATMREDNHTVLGVVGKDYKVVQNADAFAFFDAIVKEGKGIKYETAGALGNGERIFITAKLSGNIRVGKDDLIDQYIFLTTSHDGTGSITAAFTPVRIVCQNTLNAAMGKLSRVVRIRHTSGAKERLAQAHKLMGIVTQSAQAMLQTFDRWAKVKITDRQVKRLIQQALAPNKETLGKLHRGEVEDLSTNFKNQCEDAFAYALMSEAQQMPTTKGTVFGAYNAVTGYFQNVRSFKSEEDKTKSILLGGTAQIKGQRAFNLCGEFVKHGEEALN</sequence>
<dbReference type="Proteomes" id="UP000010796">
    <property type="component" value="Chromosome"/>
</dbReference>
<organism evidence="1 2">
    <name type="scientific">Echinicola vietnamensis (strain DSM 17526 / LMG 23754 / KMM 6221)</name>
    <dbReference type="NCBI Taxonomy" id="926556"/>
    <lineage>
        <taxon>Bacteria</taxon>
        <taxon>Pseudomonadati</taxon>
        <taxon>Bacteroidota</taxon>
        <taxon>Cytophagia</taxon>
        <taxon>Cytophagales</taxon>
        <taxon>Cyclobacteriaceae</taxon>
        <taxon>Echinicola</taxon>
    </lineage>
</organism>
<dbReference type="InterPro" id="IPR017686">
    <property type="entry name" value="Phg/plasmid-like_prot"/>
</dbReference>
<keyword evidence="2" id="KW-1185">Reference proteome</keyword>
<dbReference type="HOGENOM" id="CLU_058825_1_0_10"/>
<dbReference type="InterPro" id="IPR026325">
    <property type="entry name" value="DUF932"/>
</dbReference>
<gene>
    <name evidence="1" type="ordered locus">Echvi_1348</name>
</gene>